<dbReference type="WBParaSite" id="PgR046_g069_t02">
    <property type="protein sequence ID" value="PgR046_g069_t02"/>
    <property type="gene ID" value="PgR046_g069"/>
</dbReference>
<feature type="compositionally biased region" description="Polar residues" evidence="1">
    <location>
        <begin position="120"/>
        <end position="129"/>
    </location>
</feature>
<sequence>MLASISETSYDQEVLYRLSGYFIQFKKDVHDVLQKRQPNIMRAVVDIEAWLISLLLILLFLWLAICCMPCICCKFLQCICCGSWDCCKLCCTRKLQKQKRYRRQGSSSGSEQSASPFDGKSQSWQSYSS</sequence>
<keyword evidence="2" id="KW-0812">Transmembrane</keyword>
<evidence type="ECO:0000256" key="1">
    <source>
        <dbReference type="SAM" id="MobiDB-lite"/>
    </source>
</evidence>
<evidence type="ECO:0000256" key="2">
    <source>
        <dbReference type="SAM" id="Phobius"/>
    </source>
</evidence>
<proteinExistence type="predicted"/>
<name>A0A915BM29_PARUN</name>
<feature type="compositionally biased region" description="Low complexity" evidence="1">
    <location>
        <begin position="104"/>
        <end position="115"/>
    </location>
</feature>
<accession>A0A915BM29</accession>
<feature type="transmembrane region" description="Helical" evidence="2">
    <location>
        <begin position="43"/>
        <end position="65"/>
    </location>
</feature>
<feature type="region of interest" description="Disordered" evidence="1">
    <location>
        <begin position="98"/>
        <end position="129"/>
    </location>
</feature>
<keyword evidence="2" id="KW-0472">Membrane</keyword>
<evidence type="ECO:0000313" key="4">
    <source>
        <dbReference type="WBParaSite" id="PgR046_g069_t02"/>
    </source>
</evidence>
<protein>
    <submittedName>
        <fullName evidence="4">Uncharacterized protein</fullName>
    </submittedName>
</protein>
<reference evidence="4" key="1">
    <citation type="submission" date="2022-11" db="UniProtKB">
        <authorList>
            <consortium name="WormBaseParasite"/>
        </authorList>
    </citation>
    <scope>IDENTIFICATION</scope>
</reference>
<dbReference type="AlphaFoldDB" id="A0A915BM29"/>
<keyword evidence="3" id="KW-1185">Reference proteome</keyword>
<organism evidence="3 4">
    <name type="scientific">Parascaris univalens</name>
    <name type="common">Nematode worm</name>
    <dbReference type="NCBI Taxonomy" id="6257"/>
    <lineage>
        <taxon>Eukaryota</taxon>
        <taxon>Metazoa</taxon>
        <taxon>Ecdysozoa</taxon>
        <taxon>Nematoda</taxon>
        <taxon>Chromadorea</taxon>
        <taxon>Rhabditida</taxon>
        <taxon>Spirurina</taxon>
        <taxon>Ascaridomorpha</taxon>
        <taxon>Ascaridoidea</taxon>
        <taxon>Ascarididae</taxon>
        <taxon>Parascaris</taxon>
    </lineage>
</organism>
<evidence type="ECO:0000313" key="3">
    <source>
        <dbReference type="Proteomes" id="UP000887569"/>
    </source>
</evidence>
<dbReference type="Proteomes" id="UP000887569">
    <property type="component" value="Unplaced"/>
</dbReference>
<keyword evidence="2" id="KW-1133">Transmembrane helix</keyword>